<dbReference type="InterPro" id="IPR018767">
    <property type="entry name" value="Brl1/Brr6_dom"/>
</dbReference>
<feature type="transmembrane region" description="Helical" evidence="2">
    <location>
        <begin position="308"/>
        <end position="335"/>
    </location>
</feature>
<protein>
    <recommendedName>
        <fullName evidence="3">Brl1/Brr6 domain-containing protein</fullName>
    </recommendedName>
</protein>
<dbReference type="InterPro" id="IPR040202">
    <property type="entry name" value="Brl1/Brr6"/>
</dbReference>
<feature type="compositionally biased region" description="Low complexity" evidence="1">
    <location>
        <begin position="456"/>
        <end position="470"/>
    </location>
</feature>
<dbReference type="GO" id="GO:0055088">
    <property type="term" value="P:lipid homeostasis"/>
    <property type="evidence" value="ECO:0007669"/>
    <property type="project" value="InterPro"/>
</dbReference>
<feature type="compositionally biased region" description="Low complexity" evidence="1">
    <location>
        <begin position="32"/>
        <end position="42"/>
    </location>
</feature>
<dbReference type="PANTHER" id="PTHR28136:SF1">
    <property type="entry name" value="NUCLEUS EXPORT PROTEIN BRL1"/>
    <property type="match status" value="1"/>
</dbReference>
<evidence type="ECO:0000259" key="3">
    <source>
        <dbReference type="SMART" id="SM01042"/>
    </source>
</evidence>
<dbReference type="Proteomes" id="UP000235392">
    <property type="component" value="Unassembled WGS sequence"/>
</dbReference>
<dbReference type="GO" id="GO:0031965">
    <property type="term" value="C:nuclear membrane"/>
    <property type="evidence" value="ECO:0007669"/>
    <property type="project" value="InterPro"/>
</dbReference>
<feature type="region of interest" description="Disordered" evidence="1">
    <location>
        <begin position="456"/>
        <end position="500"/>
    </location>
</feature>
<reference evidence="4 5" key="1">
    <citation type="submission" date="2017-11" db="EMBL/GenBank/DDBJ databases">
        <title>De novo assembly and phasing of dikaryotic genomes from two isolates of Puccinia coronata f. sp. avenae, the causal agent of oat crown rust.</title>
        <authorList>
            <person name="Miller M.E."/>
            <person name="Zhang Y."/>
            <person name="Omidvar V."/>
            <person name="Sperschneider J."/>
            <person name="Schwessinger B."/>
            <person name="Raley C."/>
            <person name="Palmer J.M."/>
            <person name="Garnica D."/>
            <person name="Upadhyaya N."/>
            <person name="Rathjen J."/>
            <person name="Taylor J.M."/>
            <person name="Park R.F."/>
            <person name="Dodds P.N."/>
            <person name="Hirsch C.D."/>
            <person name="Kianian S.F."/>
            <person name="Figueroa M."/>
        </authorList>
    </citation>
    <scope>NUCLEOTIDE SEQUENCE [LARGE SCALE GENOMIC DNA]</scope>
    <source>
        <strain evidence="4">12SD80</strain>
    </source>
</reference>
<dbReference type="PANTHER" id="PTHR28136">
    <property type="entry name" value="NUCLEUS EXPORT PROTEIN BRR6"/>
    <property type="match status" value="1"/>
</dbReference>
<feature type="transmembrane region" description="Helical" evidence="2">
    <location>
        <begin position="415"/>
        <end position="434"/>
    </location>
</feature>
<proteinExistence type="predicted"/>
<gene>
    <name evidence="4" type="ORF">PCASD_18913</name>
</gene>
<evidence type="ECO:0000256" key="2">
    <source>
        <dbReference type="SAM" id="Phobius"/>
    </source>
</evidence>
<evidence type="ECO:0000256" key="1">
    <source>
        <dbReference type="SAM" id="MobiDB-lite"/>
    </source>
</evidence>
<dbReference type="Pfam" id="PF10104">
    <property type="entry name" value="Brr6_like_C_C"/>
    <property type="match status" value="1"/>
</dbReference>
<comment type="caution">
    <text evidence="4">The sequence shown here is derived from an EMBL/GenBank/DDBJ whole genome shotgun (WGS) entry which is preliminary data.</text>
</comment>
<keyword evidence="2" id="KW-1133">Transmembrane helix</keyword>
<keyword evidence="2" id="KW-0812">Transmembrane</keyword>
<dbReference type="EMBL" id="PGCI01000672">
    <property type="protein sequence ID" value="PLW22193.1"/>
    <property type="molecule type" value="Genomic_DNA"/>
</dbReference>
<feature type="domain" description="Brl1/Brr6" evidence="3">
    <location>
        <begin position="308"/>
        <end position="442"/>
    </location>
</feature>
<feature type="region of interest" description="Disordered" evidence="1">
    <location>
        <begin position="1"/>
        <end position="96"/>
    </location>
</feature>
<name>A0A2N5T9L5_9BASI</name>
<keyword evidence="2" id="KW-0472">Membrane</keyword>
<dbReference type="AlphaFoldDB" id="A0A2N5T9L5"/>
<dbReference type="GO" id="GO:0006998">
    <property type="term" value="P:nuclear envelope organization"/>
    <property type="evidence" value="ECO:0007669"/>
    <property type="project" value="InterPro"/>
</dbReference>
<feature type="region of interest" description="Disordered" evidence="1">
    <location>
        <begin position="208"/>
        <end position="297"/>
    </location>
</feature>
<evidence type="ECO:0000313" key="4">
    <source>
        <dbReference type="EMBL" id="PLW22193.1"/>
    </source>
</evidence>
<dbReference type="SMART" id="SM01042">
    <property type="entry name" value="Brr6_like_C_C"/>
    <property type="match status" value="1"/>
</dbReference>
<feature type="compositionally biased region" description="Basic residues" evidence="1">
    <location>
        <begin position="216"/>
        <end position="229"/>
    </location>
</feature>
<accession>A0A2N5T9L5</accession>
<feature type="compositionally biased region" description="Polar residues" evidence="1">
    <location>
        <begin position="66"/>
        <end position="75"/>
    </location>
</feature>
<organism evidence="4 5">
    <name type="scientific">Puccinia coronata f. sp. avenae</name>
    <dbReference type="NCBI Taxonomy" id="200324"/>
    <lineage>
        <taxon>Eukaryota</taxon>
        <taxon>Fungi</taxon>
        <taxon>Dikarya</taxon>
        <taxon>Basidiomycota</taxon>
        <taxon>Pucciniomycotina</taxon>
        <taxon>Pucciniomycetes</taxon>
        <taxon>Pucciniales</taxon>
        <taxon>Pucciniaceae</taxon>
        <taxon>Puccinia</taxon>
    </lineage>
</organism>
<sequence length="500" mass="56322">MQQQHHPFRPPVQPPPSSRSTETPMDFTYDKASASASYLSASDPRKATIRPLKVLDQNGNHHHANGASQSSSQSDVHLRNNNNNSSSKNKSTSWFASFRSCPEPPRKRLHCETESMDWETCLPDPKPNLFPNPDSTRAPAGGTFLFHTPKELSLPQPPTFTAPSALSSPQKIGPEAYGLHLRSHSVYREDQEADSSLDMDQVVLPKMYSNNAVKHESRRRTRAQKKLRSKLSSLSFDSENDDEDSDVEVVPGQQEGVLAARPNKSSRKRLDRTKSDPVGATITGWKSGADAGPKQNPSRLSTDTPYILLVYLQLLFNSSLVFVGLYLAINLILIIRTDINHKFLVHTTRLRQEIELCTKEYHSNRCYPIEQRTQFIEKHCIEWEACMSRNPNLISRSKIGAETFAEVMNGFVDVISWKTMLFIFLSIGAGIYATNLAMNNYKSKWDPHHHHQGPPYYYPKSRSSPSSWAPRLTSRSEGSSKDIDNQPLDPMTIFGSSQKK</sequence>
<feature type="compositionally biased region" description="Acidic residues" evidence="1">
    <location>
        <begin position="238"/>
        <end position="247"/>
    </location>
</feature>
<evidence type="ECO:0000313" key="5">
    <source>
        <dbReference type="Proteomes" id="UP000235392"/>
    </source>
</evidence>
<feature type="compositionally biased region" description="Low complexity" evidence="1">
    <location>
        <begin position="80"/>
        <end position="91"/>
    </location>
</feature>